<name>L5KYK9_PTEAL</name>
<protein>
    <submittedName>
        <fullName evidence="2">Uncharacterized protein</fullName>
    </submittedName>
</protein>
<evidence type="ECO:0000256" key="1">
    <source>
        <dbReference type="SAM" id="MobiDB-lite"/>
    </source>
</evidence>
<dbReference type="EMBL" id="KB030474">
    <property type="protein sequence ID" value="ELK16275.1"/>
    <property type="molecule type" value="Genomic_DNA"/>
</dbReference>
<evidence type="ECO:0000313" key="2">
    <source>
        <dbReference type="EMBL" id="ELK16275.1"/>
    </source>
</evidence>
<gene>
    <name evidence="2" type="ORF">PAL_GLEAN10017803</name>
</gene>
<sequence length="64" mass="7133">MAAALPPAEKQWDGLSNLSHVYEDPTLFIVFWPRSEVIPTEPTEESEHEPAVTCDGVHPKVPVH</sequence>
<accession>L5KYK9</accession>
<reference evidence="3" key="1">
    <citation type="journal article" date="2013" name="Science">
        <title>Comparative analysis of bat genomes provides insight into the evolution of flight and immunity.</title>
        <authorList>
            <person name="Zhang G."/>
            <person name="Cowled C."/>
            <person name="Shi Z."/>
            <person name="Huang Z."/>
            <person name="Bishop-Lilly K.A."/>
            <person name="Fang X."/>
            <person name="Wynne J.W."/>
            <person name="Xiong Z."/>
            <person name="Baker M.L."/>
            <person name="Zhao W."/>
            <person name="Tachedjian M."/>
            <person name="Zhu Y."/>
            <person name="Zhou P."/>
            <person name="Jiang X."/>
            <person name="Ng J."/>
            <person name="Yang L."/>
            <person name="Wu L."/>
            <person name="Xiao J."/>
            <person name="Feng Y."/>
            <person name="Chen Y."/>
            <person name="Sun X."/>
            <person name="Zhang Y."/>
            <person name="Marsh G.A."/>
            <person name="Crameri G."/>
            <person name="Broder C.C."/>
            <person name="Frey K.G."/>
            <person name="Wang L.F."/>
            <person name="Wang J."/>
        </authorList>
    </citation>
    <scope>NUCLEOTIDE SEQUENCE [LARGE SCALE GENOMIC DNA]</scope>
</reference>
<dbReference type="InParanoid" id="L5KYK9"/>
<organism evidence="2 3">
    <name type="scientific">Pteropus alecto</name>
    <name type="common">Black flying fox</name>
    <dbReference type="NCBI Taxonomy" id="9402"/>
    <lineage>
        <taxon>Eukaryota</taxon>
        <taxon>Metazoa</taxon>
        <taxon>Chordata</taxon>
        <taxon>Craniata</taxon>
        <taxon>Vertebrata</taxon>
        <taxon>Euteleostomi</taxon>
        <taxon>Mammalia</taxon>
        <taxon>Eutheria</taxon>
        <taxon>Laurasiatheria</taxon>
        <taxon>Chiroptera</taxon>
        <taxon>Yinpterochiroptera</taxon>
        <taxon>Pteropodoidea</taxon>
        <taxon>Pteropodidae</taxon>
        <taxon>Pteropodinae</taxon>
        <taxon>Pteropus</taxon>
    </lineage>
</organism>
<proteinExistence type="predicted"/>
<keyword evidence="3" id="KW-1185">Reference proteome</keyword>
<dbReference type="Proteomes" id="UP000010552">
    <property type="component" value="Unassembled WGS sequence"/>
</dbReference>
<feature type="region of interest" description="Disordered" evidence="1">
    <location>
        <begin position="40"/>
        <end position="64"/>
    </location>
</feature>
<dbReference type="AlphaFoldDB" id="L5KYK9"/>
<evidence type="ECO:0000313" key="3">
    <source>
        <dbReference type="Proteomes" id="UP000010552"/>
    </source>
</evidence>